<dbReference type="GO" id="GO:0016020">
    <property type="term" value="C:membrane"/>
    <property type="evidence" value="ECO:0007669"/>
    <property type="project" value="UniProtKB-SubCell"/>
</dbReference>
<feature type="transmembrane region" description="Helical" evidence="7">
    <location>
        <begin position="94"/>
        <end position="112"/>
    </location>
</feature>
<protein>
    <recommendedName>
        <fullName evidence="6">Mitochondrial inner membrane protein Mpv17</fullName>
    </recommendedName>
</protein>
<evidence type="ECO:0000313" key="8">
    <source>
        <dbReference type="EMBL" id="ODM99545.1"/>
    </source>
</evidence>
<dbReference type="EMBL" id="LJIJ01000272">
    <property type="protein sequence ID" value="ODM99545.1"/>
    <property type="molecule type" value="Genomic_DNA"/>
</dbReference>
<dbReference type="PANTHER" id="PTHR11266:SF17">
    <property type="entry name" value="PROTEIN MPV17"/>
    <property type="match status" value="1"/>
</dbReference>
<evidence type="ECO:0000256" key="1">
    <source>
        <dbReference type="ARBA" id="ARBA00004141"/>
    </source>
</evidence>
<keyword evidence="9" id="KW-1185">Reference proteome</keyword>
<dbReference type="GO" id="GO:1901858">
    <property type="term" value="P:regulation of mitochondrial DNA metabolic process"/>
    <property type="evidence" value="ECO:0007669"/>
    <property type="project" value="TreeGrafter"/>
</dbReference>
<evidence type="ECO:0000256" key="4">
    <source>
        <dbReference type="ARBA" id="ARBA00022989"/>
    </source>
</evidence>
<reference evidence="8 9" key="1">
    <citation type="journal article" date="2016" name="Genome Biol. Evol.">
        <title>Gene Family Evolution Reflects Adaptation to Soil Environmental Stressors in the Genome of the Collembolan Orchesella cincta.</title>
        <authorList>
            <person name="Faddeeva-Vakhrusheva A."/>
            <person name="Derks M.F."/>
            <person name="Anvar S.Y."/>
            <person name="Agamennone V."/>
            <person name="Suring W."/>
            <person name="Smit S."/>
            <person name="van Straalen N.M."/>
            <person name="Roelofs D."/>
        </authorList>
    </citation>
    <scope>NUCLEOTIDE SEQUENCE [LARGE SCALE GENOMIC DNA]</scope>
    <source>
        <tissue evidence="8">Mixed pool</tissue>
    </source>
</reference>
<keyword evidence="4 7" id="KW-1133">Transmembrane helix</keyword>
<keyword evidence="5 7" id="KW-0472">Membrane</keyword>
<dbReference type="Pfam" id="PF04117">
    <property type="entry name" value="Mpv17_PMP22"/>
    <property type="match status" value="1"/>
</dbReference>
<dbReference type="OMA" id="NCYLSMI"/>
<evidence type="ECO:0000256" key="2">
    <source>
        <dbReference type="ARBA" id="ARBA00006824"/>
    </source>
</evidence>
<keyword evidence="3 7" id="KW-0812">Transmembrane</keyword>
<evidence type="ECO:0000313" key="9">
    <source>
        <dbReference type="Proteomes" id="UP000094527"/>
    </source>
</evidence>
<organism evidence="8 9">
    <name type="scientific">Orchesella cincta</name>
    <name type="common">Springtail</name>
    <name type="synonym">Podura cincta</name>
    <dbReference type="NCBI Taxonomy" id="48709"/>
    <lineage>
        <taxon>Eukaryota</taxon>
        <taxon>Metazoa</taxon>
        <taxon>Ecdysozoa</taxon>
        <taxon>Arthropoda</taxon>
        <taxon>Hexapoda</taxon>
        <taxon>Collembola</taxon>
        <taxon>Entomobryomorpha</taxon>
        <taxon>Entomobryoidea</taxon>
        <taxon>Orchesellidae</taxon>
        <taxon>Orchesellinae</taxon>
        <taxon>Orchesella</taxon>
    </lineage>
</organism>
<dbReference type="Proteomes" id="UP000094527">
    <property type="component" value="Unassembled WGS sequence"/>
</dbReference>
<comment type="caution">
    <text evidence="8">The sequence shown here is derived from an EMBL/GenBank/DDBJ whole genome shotgun (WGS) entry which is preliminary data.</text>
</comment>
<dbReference type="STRING" id="48709.A0A1D2N3N8"/>
<name>A0A1D2N3N8_ORCCI</name>
<dbReference type="PANTHER" id="PTHR11266">
    <property type="entry name" value="PEROXISOMAL MEMBRANE PROTEIN 2, PXMP2 MPV17"/>
    <property type="match status" value="1"/>
</dbReference>
<dbReference type="OrthoDB" id="430207at2759"/>
<evidence type="ECO:0000256" key="7">
    <source>
        <dbReference type="RuleBase" id="RU363053"/>
    </source>
</evidence>
<gene>
    <name evidence="8" type="ORF">Ocin01_07139</name>
</gene>
<evidence type="ECO:0000256" key="5">
    <source>
        <dbReference type="ARBA" id="ARBA00023136"/>
    </source>
</evidence>
<dbReference type="GO" id="GO:0015267">
    <property type="term" value="F:channel activity"/>
    <property type="evidence" value="ECO:0007669"/>
    <property type="project" value="TreeGrafter"/>
</dbReference>
<proteinExistence type="inferred from homology"/>
<dbReference type="InterPro" id="IPR007248">
    <property type="entry name" value="Mpv17_PMP22"/>
</dbReference>
<evidence type="ECO:0000256" key="6">
    <source>
        <dbReference type="ARBA" id="ARBA00049743"/>
    </source>
</evidence>
<feature type="transmembrane region" description="Helical" evidence="7">
    <location>
        <begin position="54"/>
        <end position="73"/>
    </location>
</feature>
<evidence type="ECO:0000256" key="3">
    <source>
        <dbReference type="ARBA" id="ARBA00022692"/>
    </source>
</evidence>
<dbReference type="AlphaFoldDB" id="A0A1D2N3N8"/>
<dbReference type="GO" id="GO:0005739">
    <property type="term" value="C:mitochondrion"/>
    <property type="evidence" value="ECO:0007669"/>
    <property type="project" value="TreeGrafter"/>
</dbReference>
<sequence>MSGFTKLIGSIKRSPMLVPSVQTGVLMGVGDFISQTVVEKTKPTEVDPMRMAKFGFIGLAFCGPVLSTWYGFLERNVKIKSPKLLAAAAKVAPDQLIFTPILFVFLLGLISFSKGNNFDEVQKDVKKSYPDVLKTNYFLWPAAQMINFSVVPPSKRVLYVQCIAIFWNTFLSWKTNQK</sequence>
<comment type="similarity">
    <text evidence="2 7">Belongs to the peroxisomal membrane protein PXMP2/4 family.</text>
</comment>
<accession>A0A1D2N3N8</accession>
<comment type="subcellular location">
    <subcellularLocation>
        <location evidence="1">Membrane</location>
        <topology evidence="1">Multi-pass membrane protein</topology>
    </subcellularLocation>
</comment>